<accession>A0A8S5SM67</accession>
<reference evidence="1" key="1">
    <citation type="journal article" date="2021" name="Proc. Natl. Acad. Sci. U.S.A.">
        <title>A Catalog of Tens of Thousands of Viruses from Human Metagenomes Reveals Hidden Associations with Chronic Diseases.</title>
        <authorList>
            <person name="Tisza M.J."/>
            <person name="Buck C.B."/>
        </authorList>
    </citation>
    <scope>NUCLEOTIDE SEQUENCE</scope>
    <source>
        <strain evidence="1">CtPoO4</strain>
    </source>
</reference>
<dbReference type="EMBL" id="BK032629">
    <property type="protein sequence ID" value="DAF52105.1"/>
    <property type="molecule type" value="Genomic_DNA"/>
</dbReference>
<evidence type="ECO:0000313" key="1">
    <source>
        <dbReference type="EMBL" id="DAF52105.1"/>
    </source>
</evidence>
<name>A0A8S5SM67_9CAUD</name>
<sequence>MVVRDKNKNHYGKVDKRKRIRKENWQDYFGCLLYDS</sequence>
<protein>
    <submittedName>
        <fullName evidence="1">Uncharacterized protein</fullName>
    </submittedName>
</protein>
<proteinExistence type="predicted"/>
<organism evidence="1">
    <name type="scientific">Myoviridae sp. ctPoO4</name>
    <dbReference type="NCBI Taxonomy" id="2827685"/>
    <lineage>
        <taxon>Viruses</taxon>
        <taxon>Duplodnaviria</taxon>
        <taxon>Heunggongvirae</taxon>
        <taxon>Uroviricota</taxon>
        <taxon>Caudoviricetes</taxon>
    </lineage>
</organism>